<keyword evidence="3" id="KW-1185">Reference proteome</keyword>
<evidence type="ECO:0000313" key="2">
    <source>
        <dbReference type="EMBL" id="EEJ71531.1"/>
    </source>
</evidence>
<name>C2EPF5_9LACO</name>
<gene>
    <name evidence="2" type="ORF">HMPREF0548_1551</name>
</gene>
<protein>
    <submittedName>
        <fullName evidence="2">Uncharacterized protein</fullName>
    </submittedName>
</protein>
<dbReference type="STRING" id="525365.HMPREF0548_1551"/>
<keyword evidence="1" id="KW-1133">Transmembrane helix</keyword>
<feature type="transmembrane region" description="Helical" evidence="1">
    <location>
        <begin position="38"/>
        <end position="60"/>
    </location>
</feature>
<keyword evidence="1" id="KW-0472">Membrane</keyword>
<dbReference type="HOGENOM" id="CLU_2916619_0_0_9"/>
<sequence>MLVIIMLEKAKRHFVGAVIFSVIALIVAIFSIAGNWAVWKLCAVAAILSIWVGYTGIRYFRMKKDVNLKTKV</sequence>
<comment type="caution">
    <text evidence="2">The sequence shown here is derived from an EMBL/GenBank/DDBJ whole genome shotgun (WGS) entry which is preliminary data.</text>
</comment>
<dbReference type="Proteomes" id="UP000005583">
    <property type="component" value="Unassembled WGS sequence"/>
</dbReference>
<feature type="transmembrane region" description="Helical" evidence="1">
    <location>
        <begin position="12"/>
        <end position="32"/>
    </location>
</feature>
<dbReference type="AlphaFoldDB" id="C2EPF5"/>
<evidence type="ECO:0000313" key="3">
    <source>
        <dbReference type="Proteomes" id="UP000005583"/>
    </source>
</evidence>
<proteinExistence type="predicted"/>
<accession>C2EPF5</accession>
<dbReference type="EMBL" id="ACGU01000070">
    <property type="protein sequence ID" value="EEJ71531.1"/>
    <property type="molecule type" value="Genomic_DNA"/>
</dbReference>
<dbReference type="eggNOG" id="ENOG5030AUJ">
    <property type="taxonomic scope" value="Bacteria"/>
</dbReference>
<organism evidence="2 3">
    <name type="scientific">Lactobacillus ultunensis DSM 16047</name>
    <dbReference type="NCBI Taxonomy" id="525365"/>
    <lineage>
        <taxon>Bacteria</taxon>
        <taxon>Bacillati</taxon>
        <taxon>Bacillota</taxon>
        <taxon>Bacilli</taxon>
        <taxon>Lactobacillales</taxon>
        <taxon>Lactobacillaceae</taxon>
        <taxon>Lactobacillus</taxon>
    </lineage>
</organism>
<reference evidence="2 3" key="1">
    <citation type="submission" date="2009-01" db="EMBL/GenBank/DDBJ databases">
        <authorList>
            <person name="Qin X."/>
            <person name="Bachman B."/>
            <person name="Battles P."/>
            <person name="Bell A."/>
            <person name="Bess C."/>
            <person name="Bickham C."/>
            <person name="Chaboub L."/>
            <person name="Chen D."/>
            <person name="Coyle M."/>
            <person name="Deiros D.R."/>
            <person name="Dinh H."/>
            <person name="Forbes L."/>
            <person name="Fowler G."/>
            <person name="Francisco L."/>
            <person name="Fu Q."/>
            <person name="Gubbala S."/>
            <person name="Hale W."/>
            <person name="Han Y."/>
            <person name="Hemphill L."/>
            <person name="Highlander S.K."/>
            <person name="Hirani K."/>
            <person name="Hogues M."/>
            <person name="Jackson L."/>
            <person name="Jakkamsetti A."/>
            <person name="Javaid M."/>
            <person name="Jiang H."/>
            <person name="Korchina V."/>
            <person name="Kovar C."/>
            <person name="Lara F."/>
            <person name="Lee S."/>
            <person name="Mata R."/>
            <person name="Mathew T."/>
            <person name="Moen C."/>
            <person name="Morales K."/>
            <person name="Munidasa M."/>
            <person name="Nazareth L."/>
            <person name="Ngo R."/>
            <person name="Nguyen L."/>
            <person name="Okwuonu G."/>
            <person name="Ongeri F."/>
            <person name="Patil S."/>
            <person name="Petrosino J."/>
            <person name="Pham C."/>
            <person name="Pham P."/>
            <person name="Pu L.-L."/>
            <person name="Puazo M."/>
            <person name="Raj R."/>
            <person name="Reid J."/>
            <person name="Rouhana J."/>
            <person name="Saada N."/>
            <person name="Shang Y."/>
            <person name="Simmons D."/>
            <person name="Thornton R."/>
            <person name="Warren J."/>
            <person name="Weissenberger G."/>
            <person name="Zhang J."/>
            <person name="Zhang L."/>
            <person name="Zhou C."/>
            <person name="Zhu D."/>
            <person name="Muzny D."/>
            <person name="Worley K."/>
            <person name="Gibbs R."/>
        </authorList>
    </citation>
    <scope>NUCLEOTIDE SEQUENCE [LARGE SCALE GENOMIC DNA]</scope>
    <source>
        <strain evidence="2 3">DSM 16047</strain>
    </source>
</reference>
<keyword evidence="1" id="KW-0812">Transmembrane</keyword>
<evidence type="ECO:0000256" key="1">
    <source>
        <dbReference type="SAM" id="Phobius"/>
    </source>
</evidence>
<dbReference type="PATRIC" id="fig|525365.8.peg.1888"/>